<evidence type="ECO:0000313" key="2">
    <source>
        <dbReference type="EMBL" id="PWW80407.1"/>
    </source>
</evidence>
<keyword evidence="3" id="KW-1185">Reference proteome</keyword>
<feature type="compositionally biased region" description="Basic and acidic residues" evidence="1">
    <location>
        <begin position="127"/>
        <end position="138"/>
    </location>
</feature>
<proteinExistence type="predicted"/>
<name>A0A317T3Q1_9PEZI</name>
<gene>
    <name evidence="2" type="ORF">C7212DRAFT_342099</name>
</gene>
<feature type="region of interest" description="Disordered" evidence="1">
    <location>
        <begin position="86"/>
        <end position="179"/>
    </location>
</feature>
<dbReference type="Proteomes" id="UP000246991">
    <property type="component" value="Unassembled WGS sequence"/>
</dbReference>
<evidence type="ECO:0000256" key="1">
    <source>
        <dbReference type="SAM" id="MobiDB-lite"/>
    </source>
</evidence>
<organism evidence="2 3">
    <name type="scientific">Tuber magnatum</name>
    <name type="common">white Piedmont truffle</name>
    <dbReference type="NCBI Taxonomy" id="42249"/>
    <lineage>
        <taxon>Eukaryota</taxon>
        <taxon>Fungi</taxon>
        <taxon>Dikarya</taxon>
        <taxon>Ascomycota</taxon>
        <taxon>Pezizomycotina</taxon>
        <taxon>Pezizomycetes</taxon>
        <taxon>Pezizales</taxon>
        <taxon>Tuberaceae</taxon>
        <taxon>Tuber</taxon>
    </lineage>
</organism>
<accession>A0A317T3Q1</accession>
<protein>
    <submittedName>
        <fullName evidence="2">Uncharacterized protein</fullName>
    </submittedName>
</protein>
<sequence>MEMSEDIISPGSESELSLLEMSMMLEDRRNMDGTGLGDSRKYGHPYERNIRTVLKRSMEKMMTEKLAERECRIILAIRDNARRRTIGPTTTTIKRAAMAPAEPTQYRTDMGHHHSNRSRCRQLLSHPNKEKEKRDRKPASRASARRPVGDNKGLNSIPLGEDNWQPSDRDIDNQVPNST</sequence>
<reference evidence="2 3" key="1">
    <citation type="submission" date="2018-03" db="EMBL/GenBank/DDBJ databases">
        <title>Genomes of Pezizomycetes fungi and the evolution of truffles.</title>
        <authorList>
            <person name="Murat C."/>
            <person name="Payen T."/>
            <person name="Noel B."/>
            <person name="Kuo A."/>
            <person name="Martin F.M."/>
        </authorList>
    </citation>
    <scope>NUCLEOTIDE SEQUENCE [LARGE SCALE GENOMIC DNA]</scope>
    <source>
        <strain evidence="2">091103-1</strain>
    </source>
</reference>
<dbReference type="AlphaFoldDB" id="A0A317T3Q1"/>
<feature type="compositionally biased region" description="Low complexity" evidence="1">
    <location>
        <begin position="86"/>
        <end position="95"/>
    </location>
</feature>
<evidence type="ECO:0000313" key="3">
    <source>
        <dbReference type="Proteomes" id="UP000246991"/>
    </source>
</evidence>
<comment type="caution">
    <text evidence="2">The sequence shown here is derived from an EMBL/GenBank/DDBJ whole genome shotgun (WGS) entry which is preliminary data.</text>
</comment>
<dbReference type="EMBL" id="PYWC01000003">
    <property type="protein sequence ID" value="PWW80407.1"/>
    <property type="molecule type" value="Genomic_DNA"/>
</dbReference>